<name>A0A5B7GYT5_PORTR</name>
<sequence>MPSTSSSSLESNITHSVFSPAVVGFTVNWHRASPPTGTVLGRKEMVVLLLGEERNGCTIVGGGKECLH</sequence>
<keyword evidence="2" id="KW-1185">Reference proteome</keyword>
<protein>
    <submittedName>
        <fullName evidence="1">Uncharacterized protein</fullName>
    </submittedName>
</protein>
<gene>
    <name evidence="1" type="ORF">E2C01_055860</name>
</gene>
<proteinExistence type="predicted"/>
<dbReference type="AlphaFoldDB" id="A0A5B7GYT5"/>
<reference evidence="1 2" key="1">
    <citation type="submission" date="2019-05" db="EMBL/GenBank/DDBJ databases">
        <title>Another draft genome of Portunus trituberculatus and its Hox gene families provides insights of decapod evolution.</title>
        <authorList>
            <person name="Jeong J.-H."/>
            <person name="Song I."/>
            <person name="Kim S."/>
            <person name="Choi T."/>
            <person name="Kim D."/>
            <person name="Ryu S."/>
            <person name="Kim W."/>
        </authorList>
    </citation>
    <scope>NUCLEOTIDE SEQUENCE [LARGE SCALE GENOMIC DNA]</scope>
    <source>
        <tissue evidence="1">Muscle</tissue>
    </source>
</reference>
<organism evidence="1 2">
    <name type="scientific">Portunus trituberculatus</name>
    <name type="common">Swimming crab</name>
    <name type="synonym">Neptunus trituberculatus</name>
    <dbReference type="NCBI Taxonomy" id="210409"/>
    <lineage>
        <taxon>Eukaryota</taxon>
        <taxon>Metazoa</taxon>
        <taxon>Ecdysozoa</taxon>
        <taxon>Arthropoda</taxon>
        <taxon>Crustacea</taxon>
        <taxon>Multicrustacea</taxon>
        <taxon>Malacostraca</taxon>
        <taxon>Eumalacostraca</taxon>
        <taxon>Eucarida</taxon>
        <taxon>Decapoda</taxon>
        <taxon>Pleocyemata</taxon>
        <taxon>Brachyura</taxon>
        <taxon>Eubrachyura</taxon>
        <taxon>Portunoidea</taxon>
        <taxon>Portunidae</taxon>
        <taxon>Portuninae</taxon>
        <taxon>Portunus</taxon>
    </lineage>
</organism>
<dbReference type="Proteomes" id="UP000324222">
    <property type="component" value="Unassembled WGS sequence"/>
</dbReference>
<evidence type="ECO:0000313" key="2">
    <source>
        <dbReference type="Proteomes" id="UP000324222"/>
    </source>
</evidence>
<comment type="caution">
    <text evidence="1">The sequence shown here is derived from an EMBL/GenBank/DDBJ whole genome shotgun (WGS) entry which is preliminary data.</text>
</comment>
<evidence type="ECO:0000313" key="1">
    <source>
        <dbReference type="EMBL" id="MPC61784.1"/>
    </source>
</evidence>
<dbReference type="EMBL" id="VSRR010018920">
    <property type="protein sequence ID" value="MPC61784.1"/>
    <property type="molecule type" value="Genomic_DNA"/>
</dbReference>
<accession>A0A5B7GYT5</accession>